<evidence type="ECO:0000256" key="2">
    <source>
        <dbReference type="ARBA" id="ARBA00005698"/>
    </source>
</evidence>
<keyword evidence="6" id="KW-0679">Respiratory chain</keyword>
<evidence type="ECO:0000256" key="14">
    <source>
        <dbReference type="ARBA" id="ARBA00031019"/>
    </source>
</evidence>
<geneLocation type="mitochondrion" evidence="17"/>
<evidence type="ECO:0000256" key="9">
    <source>
        <dbReference type="ARBA" id="ARBA00022982"/>
    </source>
</evidence>
<evidence type="ECO:0000256" key="15">
    <source>
        <dbReference type="ARBA" id="ARBA00049551"/>
    </source>
</evidence>
<keyword evidence="13 16" id="KW-0472">Membrane</keyword>
<dbReference type="GO" id="GO:0008137">
    <property type="term" value="F:NADH dehydrogenase (ubiquinone) activity"/>
    <property type="evidence" value="ECO:0007669"/>
    <property type="project" value="UniProtKB-EC"/>
</dbReference>
<dbReference type="GO" id="GO:0031966">
    <property type="term" value="C:mitochondrial membrane"/>
    <property type="evidence" value="ECO:0007669"/>
    <property type="project" value="UniProtKB-SubCell"/>
</dbReference>
<feature type="transmembrane region" description="Helical" evidence="16">
    <location>
        <begin position="20"/>
        <end position="40"/>
    </location>
</feature>
<dbReference type="EMBL" id="KC887533">
    <property type="protein sequence ID" value="AGO28075.1"/>
    <property type="molecule type" value="Genomic_DNA"/>
</dbReference>
<evidence type="ECO:0000313" key="17">
    <source>
        <dbReference type="EMBL" id="AGO28075.1"/>
    </source>
</evidence>
<comment type="subcellular location">
    <subcellularLocation>
        <location evidence="1">Mitochondrion membrane</location>
        <topology evidence="1">Multi-pass membrane protein</topology>
    </subcellularLocation>
</comment>
<organism evidence="17">
    <name type="scientific">Opistoplatys sp. HL-2013</name>
    <dbReference type="NCBI Taxonomy" id="1347747"/>
    <lineage>
        <taxon>Eukaryota</taxon>
        <taxon>Metazoa</taxon>
        <taxon>Ecdysozoa</taxon>
        <taxon>Arthropoda</taxon>
        <taxon>Hexapoda</taxon>
        <taxon>Insecta</taxon>
        <taxon>Pterygota</taxon>
        <taxon>Neoptera</taxon>
        <taxon>Paraneoptera</taxon>
        <taxon>Hemiptera</taxon>
        <taxon>Heteroptera</taxon>
        <taxon>Panheteroptera</taxon>
        <taxon>Cimicomorpha</taxon>
        <taxon>Reduviidae</taxon>
        <taxon>Tribelocephalinae</taxon>
        <taxon>Opistoplatys</taxon>
    </lineage>
</organism>
<keyword evidence="5" id="KW-0813">Transport</keyword>
<feature type="transmembrane region" description="Helical" evidence="16">
    <location>
        <begin position="46"/>
        <end position="66"/>
    </location>
</feature>
<evidence type="ECO:0000256" key="8">
    <source>
        <dbReference type="ARBA" id="ARBA00022967"/>
    </source>
</evidence>
<reference evidence="17" key="1">
    <citation type="submission" date="2013-04" db="EMBL/GenBank/DDBJ databases">
        <authorList>
            <person name="Gao J."/>
            <person name="Cai W.Z."/>
        </authorList>
    </citation>
    <scope>NUCLEOTIDE SEQUENCE</scope>
</reference>
<keyword evidence="12 17" id="KW-0496">Mitochondrion</keyword>
<evidence type="ECO:0000256" key="13">
    <source>
        <dbReference type="ARBA" id="ARBA00023136"/>
    </source>
</evidence>
<keyword evidence="9" id="KW-0249">Electron transport</keyword>
<keyword evidence="8" id="KW-1278">Translocase</keyword>
<dbReference type="InterPro" id="IPR050269">
    <property type="entry name" value="ComplexI_Subunit6"/>
</dbReference>
<dbReference type="AlphaFoldDB" id="A0A7I6HH32"/>
<evidence type="ECO:0000256" key="12">
    <source>
        <dbReference type="ARBA" id="ARBA00023128"/>
    </source>
</evidence>
<evidence type="ECO:0000256" key="1">
    <source>
        <dbReference type="ARBA" id="ARBA00004225"/>
    </source>
</evidence>
<sequence>MIMTSLIFSILFPFMNHPLALGIILIIQTIIIAILTGSMINSYWYSYLLIMIMLSGALVLFIYMATIASNEKFKTPKMSFPLIIPLLLIMFPFIKNNQNKYIFYNNIYNTNSSLQAENLIKLFNIPNMMITMIMVIYLLATMIMVSFIINNNEGPLRKKN</sequence>
<name>A0A7I6HH32_9HEMI</name>
<evidence type="ECO:0000256" key="10">
    <source>
        <dbReference type="ARBA" id="ARBA00022989"/>
    </source>
</evidence>
<dbReference type="PANTHER" id="PTHR11435:SF1">
    <property type="entry name" value="NADH-UBIQUINONE OXIDOREDUCTASE CHAIN 6"/>
    <property type="match status" value="1"/>
</dbReference>
<keyword evidence="7 16" id="KW-0812">Transmembrane</keyword>
<evidence type="ECO:0000256" key="5">
    <source>
        <dbReference type="ARBA" id="ARBA00022448"/>
    </source>
</evidence>
<comment type="catalytic activity">
    <reaction evidence="15">
        <text>a ubiquinone + NADH + 5 H(+)(in) = a ubiquinol + NAD(+) + 4 H(+)(out)</text>
        <dbReference type="Rhea" id="RHEA:29091"/>
        <dbReference type="Rhea" id="RHEA-COMP:9565"/>
        <dbReference type="Rhea" id="RHEA-COMP:9566"/>
        <dbReference type="ChEBI" id="CHEBI:15378"/>
        <dbReference type="ChEBI" id="CHEBI:16389"/>
        <dbReference type="ChEBI" id="CHEBI:17976"/>
        <dbReference type="ChEBI" id="CHEBI:57540"/>
        <dbReference type="ChEBI" id="CHEBI:57945"/>
        <dbReference type="EC" id="7.1.1.2"/>
    </reaction>
</comment>
<gene>
    <name evidence="17" type="primary">ND6</name>
</gene>
<feature type="transmembrane region" description="Helical" evidence="16">
    <location>
        <begin position="128"/>
        <end position="149"/>
    </location>
</feature>
<evidence type="ECO:0000256" key="6">
    <source>
        <dbReference type="ARBA" id="ARBA00022660"/>
    </source>
</evidence>
<feature type="transmembrane region" description="Helical" evidence="16">
    <location>
        <begin position="78"/>
        <end position="94"/>
    </location>
</feature>
<accession>A0A7I6HH32</accession>
<evidence type="ECO:0000256" key="11">
    <source>
        <dbReference type="ARBA" id="ARBA00023027"/>
    </source>
</evidence>
<keyword evidence="11" id="KW-0520">NAD</keyword>
<evidence type="ECO:0000256" key="16">
    <source>
        <dbReference type="SAM" id="Phobius"/>
    </source>
</evidence>
<keyword evidence="10 16" id="KW-1133">Transmembrane helix</keyword>
<proteinExistence type="inferred from homology"/>
<evidence type="ECO:0000256" key="7">
    <source>
        <dbReference type="ARBA" id="ARBA00022692"/>
    </source>
</evidence>
<comment type="similarity">
    <text evidence="2">Belongs to the complex I subunit 6 family.</text>
</comment>
<protein>
    <recommendedName>
        <fullName evidence="4">NADH-ubiquinone oxidoreductase chain 6</fullName>
        <ecNumber evidence="3">7.1.1.2</ecNumber>
    </recommendedName>
    <alternativeName>
        <fullName evidence="14">NADH dehydrogenase subunit 6</fullName>
    </alternativeName>
</protein>
<dbReference type="PANTHER" id="PTHR11435">
    <property type="entry name" value="NADH UBIQUINONE OXIDOREDUCTASE SUBUNIT ND6"/>
    <property type="match status" value="1"/>
</dbReference>
<evidence type="ECO:0000256" key="4">
    <source>
        <dbReference type="ARBA" id="ARBA00021095"/>
    </source>
</evidence>
<dbReference type="EC" id="7.1.1.2" evidence="3"/>
<evidence type="ECO:0000256" key="3">
    <source>
        <dbReference type="ARBA" id="ARBA00012944"/>
    </source>
</evidence>